<evidence type="ECO:0000313" key="2">
    <source>
        <dbReference type="Proteomes" id="UP000533476"/>
    </source>
</evidence>
<keyword evidence="2" id="KW-1185">Reference proteome</keyword>
<proteinExistence type="predicted"/>
<reference evidence="1 2" key="1">
    <citation type="submission" date="2020-04" db="EMBL/GenBank/DDBJ databases">
        <authorList>
            <person name="Zhang R."/>
            <person name="Schippers A."/>
        </authorList>
    </citation>
    <scope>NUCLEOTIDE SEQUENCE [LARGE SCALE GENOMIC DNA]</scope>
    <source>
        <strain evidence="1 2">DSM 109850</strain>
    </source>
</reference>
<gene>
    <name evidence="1" type="ORF">HIJ39_10645</name>
</gene>
<accession>A0A7Y0L4I3</accession>
<evidence type="ECO:0000313" key="1">
    <source>
        <dbReference type="EMBL" id="NMP22807.1"/>
    </source>
</evidence>
<dbReference type="EMBL" id="JABBVZ010000031">
    <property type="protein sequence ID" value="NMP22807.1"/>
    <property type="molecule type" value="Genomic_DNA"/>
</dbReference>
<comment type="caution">
    <text evidence="1">The sequence shown here is derived from an EMBL/GenBank/DDBJ whole genome shotgun (WGS) entry which is preliminary data.</text>
</comment>
<organism evidence="1 2">
    <name type="scientific">Sulfobacillus harzensis</name>
    <dbReference type="NCBI Taxonomy" id="2729629"/>
    <lineage>
        <taxon>Bacteria</taxon>
        <taxon>Bacillati</taxon>
        <taxon>Bacillota</taxon>
        <taxon>Clostridia</taxon>
        <taxon>Eubacteriales</taxon>
        <taxon>Clostridiales Family XVII. Incertae Sedis</taxon>
        <taxon>Sulfobacillus</taxon>
    </lineage>
</organism>
<protein>
    <recommendedName>
        <fullName evidence="3">Peptidase U32</fullName>
    </recommendedName>
</protein>
<evidence type="ECO:0008006" key="3">
    <source>
        <dbReference type="Google" id="ProtNLM"/>
    </source>
</evidence>
<dbReference type="Pfam" id="PF01136">
    <property type="entry name" value="Peptidase_U32"/>
    <property type="match status" value="1"/>
</dbReference>
<dbReference type="AlphaFoldDB" id="A0A7Y0L4I3"/>
<name>A0A7Y0L4I3_9FIRM</name>
<dbReference type="InterPro" id="IPR001539">
    <property type="entry name" value="Peptidase_U32"/>
</dbReference>
<dbReference type="Proteomes" id="UP000533476">
    <property type="component" value="Unassembled WGS sequence"/>
</dbReference>
<sequence length="317" mass="34957">MRQSERALVALNMPLDDDKREPSAVRFQDGGSFRFEIPSVEGPRVLEAVLDEAKNLDVPLHRVSEGSGIQLLTDSEIGEMAAMGRQHAVEVSLFVGPRAGFEPSAMQAAPNGGVVRPRLRGIDAVRAALDDVFRAYELGIRSVLVADEGLIAAHQQLKQQGIWPEDMRIKVSVMMGAANPLSIKLLSDFGVATYNCPTDLTVEQMSTIRQVTGVPLDIYVESPDDVGGFVRYREIEDFIRYLAPVYLKFGVRNAPNIYPSGKHWEAQAVQLGRERVHRARVAWEQIRRLGLEELMSPPGCPVADLAVPILHDAKGQI</sequence>
<dbReference type="RefSeq" id="WP_169099468.1">
    <property type="nucleotide sequence ID" value="NZ_JABBVZ010000031.1"/>
</dbReference>